<accession>A0A0N5D1W3</accession>
<dbReference type="SUPFAM" id="SSF51197">
    <property type="entry name" value="Clavaminate synthase-like"/>
    <property type="match status" value="1"/>
</dbReference>
<dbReference type="PANTHER" id="PTHR10694">
    <property type="entry name" value="LYSINE-SPECIFIC DEMETHYLASE"/>
    <property type="match status" value="1"/>
</dbReference>
<dbReference type="OrthoDB" id="1678912at2759"/>
<name>A0A0N5D1W3_THECL</name>
<proteinExistence type="predicted"/>
<evidence type="ECO:0000313" key="6">
    <source>
        <dbReference type="WBParaSite" id="TCLT_0000685401-mRNA-1"/>
    </source>
</evidence>
<evidence type="ECO:0000313" key="4">
    <source>
        <dbReference type="EMBL" id="VDN04240.1"/>
    </source>
</evidence>
<keyword evidence="5" id="KW-1185">Reference proteome</keyword>
<evidence type="ECO:0000259" key="3">
    <source>
        <dbReference type="PROSITE" id="PS51184"/>
    </source>
</evidence>
<dbReference type="GO" id="GO:0046872">
    <property type="term" value="F:metal ion binding"/>
    <property type="evidence" value="ECO:0007669"/>
    <property type="project" value="UniProtKB-KW"/>
</dbReference>
<dbReference type="Gene3D" id="2.60.120.650">
    <property type="entry name" value="Cupin"/>
    <property type="match status" value="1"/>
</dbReference>
<dbReference type="GO" id="GO:0000785">
    <property type="term" value="C:chromatin"/>
    <property type="evidence" value="ECO:0007669"/>
    <property type="project" value="TreeGrafter"/>
</dbReference>
<dbReference type="EMBL" id="UYYF01004449">
    <property type="protein sequence ID" value="VDN04240.1"/>
    <property type="molecule type" value="Genomic_DNA"/>
</dbReference>
<dbReference type="SMART" id="SM00558">
    <property type="entry name" value="JmjC"/>
    <property type="match status" value="1"/>
</dbReference>
<dbReference type="WBParaSite" id="TCLT_0000685401-mRNA-1">
    <property type="protein sequence ID" value="TCLT_0000685401-mRNA-1"/>
    <property type="gene ID" value="TCLT_0000685401"/>
</dbReference>
<keyword evidence="1" id="KW-0479">Metal-binding</keyword>
<reference evidence="6" key="1">
    <citation type="submission" date="2017-02" db="UniProtKB">
        <authorList>
            <consortium name="WormBaseParasite"/>
        </authorList>
    </citation>
    <scope>IDENTIFICATION</scope>
</reference>
<evidence type="ECO:0000256" key="2">
    <source>
        <dbReference type="ARBA" id="ARBA00023004"/>
    </source>
</evidence>
<protein>
    <submittedName>
        <fullName evidence="6">JmjC domain-containing protein</fullName>
    </submittedName>
</protein>
<dbReference type="OMA" id="MEREFWQ"/>
<dbReference type="STRING" id="103827.A0A0N5D1W3"/>
<evidence type="ECO:0000313" key="5">
    <source>
        <dbReference type="Proteomes" id="UP000276776"/>
    </source>
</evidence>
<organism evidence="6">
    <name type="scientific">Thelazia callipaeda</name>
    <name type="common">Oriental eyeworm</name>
    <name type="synonym">Parasitic nematode</name>
    <dbReference type="NCBI Taxonomy" id="103827"/>
    <lineage>
        <taxon>Eukaryota</taxon>
        <taxon>Metazoa</taxon>
        <taxon>Ecdysozoa</taxon>
        <taxon>Nematoda</taxon>
        <taxon>Chromadorea</taxon>
        <taxon>Rhabditida</taxon>
        <taxon>Spirurina</taxon>
        <taxon>Spiruromorpha</taxon>
        <taxon>Thelazioidea</taxon>
        <taxon>Thelaziidae</taxon>
        <taxon>Thelazia</taxon>
    </lineage>
</organism>
<feature type="domain" description="JmjC" evidence="3">
    <location>
        <begin position="51"/>
        <end position="217"/>
    </location>
</feature>
<dbReference type="AlphaFoldDB" id="A0A0N5D1W3"/>
<dbReference type="GO" id="GO:0005634">
    <property type="term" value="C:nucleus"/>
    <property type="evidence" value="ECO:0007669"/>
    <property type="project" value="TreeGrafter"/>
</dbReference>
<sequence>MEREFWQSVIDTENTVVVKYGADLAVNEVGSGFPIKGYDFGGEMDSKEYQFYADHPWNLNNLPVMKDSVLSHMETGISGAFFSLYIRMMVPWVYVGMCLSAFCWHTEDHWTYSVNYLHWGERKIWYGVSGEEGKKFDEVMMELAPYLFENQPDVLHHMTTTINPSILMEKGINVYTVHQEPGDFVVTFPRSYHAGYNEGLNFAEAVNFAPADWVRLT</sequence>
<evidence type="ECO:0000256" key="1">
    <source>
        <dbReference type="ARBA" id="ARBA00022723"/>
    </source>
</evidence>
<gene>
    <name evidence="4" type="ORF">TCLT_LOCUS6843</name>
</gene>
<dbReference type="PANTHER" id="PTHR10694:SF33">
    <property type="entry name" value="LYSINE-SPECIFIC DEMETHYLASE 5"/>
    <property type="match status" value="1"/>
</dbReference>
<dbReference type="InterPro" id="IPR003347">
    <property type="entry name" value="JmjC_dom"/>
</dbReference>
<dbReference type="Proteomes" id="UP000276776">
    <property type="component" value="Unassembled WGS sequence"/>
</dbReference>
<dbReference type="Pfam" id="PF02373">
    <property type="entry name" value="JmjC"/>
    <property type="match status" value="1"/>
</dbReference>
<dbReference type="GO" id="GO:0034647">
    <property type="term" value="F:histone H3K4me/H3K4me2/H3K4me3 demethylase activity"/>
    <property type="evidence" value="ECO:0007669"/>
    <property type="project" value="TreeGrafter"/>
</dbReference>
<dbReference type="GO" id="GO:0006355">
    <property type="term" value="P:regulation of DNA-templated transcription"/>
    <property type="evidence" value="ECO:0007669"/>
    <property type="project" value="TreeGrafter"/>
</dbReference>
<reference evidence="4 5" key="2">
    <citation type="submission" date="2018-11" db="EMBL/GenBank/DDBJ databases">
        <authorList>
            <consortium name="Pathogen Informatics"/>
        </authorList>
    </citation>
    <scope>NUCLEOTIDE SEQUENCE [LARGE SCALE GENOMIC DNA]</scope>
</reference>
<dbReference type="PROSITE" id="PS51184">
    <property type="entry name" value="JMJC"/>
    <property type="match status" value="1"/>
</dbReference>
<keyword evidence="2" id="KW-0408">Iron</keyword>